<dbReference type="PROSITE" id="PS51704">
    <property type="entry name" value="GP_PDE"/>
    <property type="match status" value="1"/>
</dbReference>
<dbReference type="InterPro" id="IPR030395">
    <property type="entry name" value="GP_PDE_dom"/>
</dbReference>
<dbReference type="CDD" id="cd08562">
    <property type="entry name" value="GDPD_EcUgpQ_like"/>
    <property type="match status" value="1"/>
</dbReference>
<dbReference type="Proteomes" id="UP000250163">
    <property type="component" value="Chromosome MORIYA"/>
</dbReference>
<evidence type="ECO:0000259" key="1">
    <source>
        <dbReference type="PROSITE" id="PS51704"/>
    </source>
</evidence>
<gene>
    <name evidence="2" type="ORF">MORIYA_4092</name>
</gene>
<dbReference type="SUPFAM" id="SSF51695">
    <property type="entry name" value="PLC-like phosphodiesterases"/>
    <property type="match status" value="1"/>
</dbReference>
<proteinExistence type="predicted"/>
<dbReference type="RefSeq" id="WP_112717943.1">
    <property type="nucleotide sequence ID" value="NZ_LS483250.1"/>
</dbReference>
<feature type="domain" description="GP-PDE" evidence="1">
    <location>
        <begin position="25"/>
        <end position="265"/>
    </location>
</feature>
<dbReference type="GO" id="GO:0008081">
    <property type="term" value="F:phosphoric diester hydrolase activity"/>
    <property type="evidence" value="ECO:0007669"/>
    <property type="project" value="InterPro"/>
</dbReference>
<dbReference type="PANTHER" id="PTHR46211:SF1">
    <property type="entry name" value="GLYCEROPHOSPHODIESTER PHOSPHODIESTERASE, CYTOPLASMIC"/>
    <property type="match status" value="1"/>
</dbReference>
<dbReference type="Pfam" id="PF03009">
    <property type="entry name" value="GDPD"/>
    <property type="match status" value="1"/>
</dbReference>
<reference evidence="3" key="1">
    <citation type="submission" date="2018-05" db="EMBL/GenBank/DDBJ databases">
        <authorList>
            <person name="Cea G.-C."/>
            <person name="William W."/>
        </authorList>
    </citation>
    <scope>NUCLEOTIDE SEQUENCE [LARGE SCALE GENOMIC DNA]</scope>
    <source>
        <strain evidence="3">DB21MT 5</strain>
    </source>
</reference>
<sequence>MTNNISEITANTFQFHPSASEKAGKMVIGHRGASSIAPENTLAAFQLAEYHNVPWIEADADMLGDGTVVICHDATLERCSDHSGLLRDKIVTDLDHIDAGAWFAQDFVGERIPTLVELILFTNETGMNLNLEIKSGNDKAVTDRLIDGIIRDINHHWQGGQQLLISSRNHLLLAEVKRRAPEISLGCLFKSPLPNDWLTSMQYVGADFIHPHDKGLTEQQVKAMTDAGYSVNVWTVNSLARANQLYNWGVTGIFSDISQQFQPCYRN</sequence>
<dbReference type="Gene3D" id="3.20.20.190">
    <property type="entry name" value="Phosphatidylinositol (PI) phosphodiesterase"/>
    <property type="match status" value="1"/>
</dbReference>
<accession>A0A330LUB8</accession>
<protein>
    <submittedName>
        <fullName evidence="2">Glycerophosphoryl diester phosphodiesterase</fullName>
    </submittedName>
</protein>
<dbReference type="GO" id="GO:0006629">
    <property type="term" value="P:lipid metabolic process"/>
    <property type="evidence" value="ECO:0007669"/>
    <property type="project" value="InterPro"/>
</dbReference>
<evidence type="ECO:0000313" key="2">
    <source>
        <dbReference type="EMBL" id="SQD80544.1"/>
    </source>
</evidence>
<evidence type="ECO:0000313" key="3">
    <source>
        <dbReference type="Proteomes" id="UP000250163"/>
    </source>
</evidence>
<dbReference type="EMBL" id="LS483250">
    <property type="protein sequence ID" value="SQD80544.1"/>
    <property type="molecule type" value="Genomic_DNA"/>
</dbReference>
<dbReference type="AlphaFoldDB" id="A0A330LUB8"/>
<keyword evidence="3" id="KW-1185">Reference proteome</keyword>
<dbReference type="PANTHER" id="PTHR46211">
    <property type="entry name" value="GLYCEROPHOSPHORYL DIESTER PHOSPHODIESTERASE"/>
    <property type="match status" value="1"/>
</dbReference>
<name>A0A330LUB8_9GAMM</name>
<dbReference type="OrthoDB" id="9795622at2"/>
<dbReference type="KEGG" id="mya:MORIYA_4092"/>
<dbReference type="InterPro" id="IPR017946">
    <property type="entry name" value="PLC-like_Pdiesterase_TIM-brl"/>
</dbReference>
<organism evidence="2 3">
    <name type="scientific">Moritella yayanosii</name>
    <dbReference type="NCBI Taxonomy" id="69539"/>
    <lineage>
        <taxon>Bacteria</taxon>
        <taxon>Pseudomonadati</taxon>
        <taxon>Pseudomonadota</taxon>
        <taxon>Gammaproteobacteria</taxon>
        <taxon>Alteromonadales</taxon>
        <taxon>Moritellaceae</taxon>
        <taxon>Moritella</taxon>
    </lineage>
</organism>